<organism evidence="2 3">
    <name type="scientific">Candidatus Coprovicinus avistercoris</name>
    <dbReference type="NCBI Taxonomy" id="2840754"/>
    <lineage>
        <taxon>Bacteria</taxon>
        <taxon>Bacillati</taxon>
        <taxon>Actinomycetota</taxon>
        <taxon>Coriobacteriia</taxon>
        <taxon>Coriobacteriales</taxon>
        <taxon>Coriobacteriaceae</taxon>
        <taxon>Coriobacteriaceae incertae sedis</taxon>
        <taxon>Candidatus Coprovicinus</taxon>
    </lineage>
</organism>
<protein>
    <submittedName>
        <fullName evidence="2">Uncharacterized protein</fullName>
    </submittedName>
</protein>
<gene>
    <name evidence="2" type="ORF">IAD17_02615</name>
</gene>
<name>A0A9D1HWE3_9ACTN</name>
<sequence>MTENTSSATQSQSGHEELAITLWHPDMRPSAETDISNSDTHAPDENFSFGSRLTLGQRAVLSAYGVFVCGVGMFASFAAGMTRIGLILAIMFVGYVGLAFITWREYREQKRD</sequence>
<accession>A0A9D1HWE3</accession>
<comment type="caution">
    <text evidence="2">The sequence shown here is derived from an EMBL/GenBank/DDBJ whole genome shotgun (WGS) entry which is preliminary data.</text>
</comment>
<proteinExistence type="predicted"/>
<evidence type="ECO:0000256" key="1">
    <source>
        <dbReference type="SAM" id="Phobius"/>
    </source>
</evidence>
<keyword evidence="1" id="KW-1133">Transmembrane helix</keyword>
<reference evidence="2" key="2">
    <citation type="journal article" date="2021" name="PeerJ">
        <title>Extensive microbial diversity within the chicken gut microbiome revealed by metagenomics and culture.</title>
        <authorList>
            <person name="Gilroy R."/>
            <person name="Ravi A."/>
            <person name="Getino M."/>
            <person name="Pursley I."/>
            <person name="Horton D.L."/>
            <person name="Alikhan N.F."/>
            <person name="Baker D."/>
            <person name="Gharbi K."/>
            <person name="Hall N."/>
            <person name="Watson M."/>
            <person name="Adriaenssens E.M."/>
            <person name="Foster-Nyarko E."/>
            <person name="Jarju S."/>
            <person name="Secka A."/>
            <person name="Antonio M."/>
            <person name="Oren A."/>
            <person name="Chaudhuri R.R."/>
            <person name="La Ragione R."/>
            <person name="Hildebrand F."/>
            <person name="Pallen M.J."/>
        </authorList>
    </citation>
    <scope>NUCLEOTIDE SEQUENCE</scope>
    <source>
        <strain evidence="2">ChiHjej12B11-29160</strain>
    </source>
</reference>
<dbReference type="EMBL" id="DVMQ01000007">
    <property type="protein sequence ID" value="HIU23801.1"/>
    <property type="molecule type" value="Genomic_DNA"/>
</dbReference>
<evidence type="ECO:0000313" key="2">
    <source>
        <dbReference type="EMBL" id="HIU23801.1"/>
    </source>
</evidence>
<feature type="transmembrane region" description="Helical" evidence="1">
    <location>
        <begin position="84"/>
        <end position="103"/>
    </location>
</feature>
<dbReference type="Proteomes" id="UP000824078">
    <property type="component" value="Unassembled WGS sequence"/>
</dbReference>
<dbReference type="AlphaFoldDB" id="A0A9D1HWE3"/>
<evidence type="ECO:0000313" key="3">
    <source>
        <dbReference type="Proteomes" id="UP000824078"/>
    </source>
</evidence>
<keyword evidence="1" id="KW-0812">Transmembrane</keyword>
<keyword evidence="1" id="KW-0472">Membrane</keyword>
<reference evidence="2" key="1">
    <citation type="submission" date="2020-10" db="EMBL/GenBank/DDBJ databases">
        <authorList>
            <person name="Gilroy R."/>
        </authorList>
    </citation>
    <scope>NUCLEOTIDE SEQUENCE</scope>
    <source>
        <strain evidence="2">ChiHjej12B11-29160</strain>
    </source>
</reference>
<feature type="transmembrane region" description="Helical" evidence="1">
    <location>
        <begin position="59"/>
        <end position="78"/>
    </location>
</feature>